<dbReference type="Proteomes" id="UP001330812">
    <property type="component" value="Chromosome"/>
</dbReference>
<name>A0ABZ1IJK9_9PSEU</name>
<keyword evidence="3" id="KW-1185">Reference proteome</keyword>
<evidence type="ECO:0000313" key="2">
    <source>
        <dbReference type="EMBL" id="WSE34650.1"/>
    </source>
</evidence>
<dbReference type="RefSeq" id="WP_326837458.1">
    <property type="nucleotide sequence ID" value="NZ_CP142149.1"/>
</dbReference>
<keyword evidence="1" id="KW-0472">Membrane</keyword>
<reference evidence="2 3" key="1">
    <citation type="journal article" date="2015" name="Int. J. Syst. Evol. Microbiol.">
        <title>Amycolatopsis rhabdoformis sp. nov., an actinomycete isolated from a tropical forest soil.</title>
        <authorList>
            <person name="Souza W.R."/>
            <person name="Silva R.E."/>
            <person name="Goodfellow M."/>
            <person name="Busarakam K."/>
            <person name="Figueiro F.S."/>
            <person name="Ferreira D."/>
            <person name="Rodrigues-Filho E."/>
            <person name="Moraes L.A.B."/>
            <person name="Zucchi T.D."/>
        </authorList>
    </citation>
    <scope>NUCLEOTIDE SEQUENCE [LARGE SCALE GENOMIC DNA]</scope>
    <source>
        <strain evidence="2 3">NCIMB 14900</strain>
    </source>
</reference>
<evidence type="ECO:0000256" key="1">
    <source>
        <dbReference type="SAM" id="Phobius"/>
    </source>
</evidence>
<evidence type="ECO:0000313" key="3">
    <source>
        <dbReference type="Proteomes" id="UP001330812"/>
    </source>
</evidence>
<accession>A0ABZ1IJK9</accession>
<keyword evidence="1" id="KW-0812">Transmembrane</keyword>
<feature type="transmembrane region" description="Helical" evidence="1">
    <location>
        <begin position="42"/>
        <end position="65"/>
    </location>
</feature>
<gene>
    <name evidence="2" type="ORF">VSH64_21635</name>
</gene>
<dbReference type="EMBL" id="CP142149">
    <property type="protein sequence ID" value="WSE34650.1"/>
    <property type="molecule type" value="Genomic_DNA"/>
</dbReference>
<organism evidence="2 3">
    <name type="scientific">Amycolatopsis rhabdoformis</name>
    <dbReference type="NCBI Taxonomy" id="1448059"/>
    <lineage>
        <taxon>Bacteria</taxon>
        <taxon>Bacillati</taxon>
        <taxon>Actinomycetota</taxon>
        <taxon>Actinomycetes</taxon>
        <taxon>Pseudonocardiales</taxon>
        <taxon>Pseudonocardiaceae</taxon>
        <taxon>Amycolatopsis</taxon>
    </lineage>
</organism>
<sequence length="72" mass="7664">MTDNRRWTVIPRTAALCWLSMGAGALLLGSSVVTLLTNDARVPVLEIVVSLAGLALIVFAVLGLVKPHLRGR</sequence>
<feature type="transmembrane region" description="Helical" evidence="1">
    <location>
        <begin position="15"/>
        <end position="36"/>
    </location>
</feature>
<protein>
    <submittedName>
        <fullName evidence="2">Uncharacterized protein</fullName>
    </submittedName>
</protein>
<keyword evidence="1" id="KW-1133">Transmembrane helix</keyword>
<proteinExistence type="predicted"/>